<reference evidence="2 3" key="1">
    <citation type="submission" date="2019-03" db="EMBL/GenBank/DDBJ databases">
        <title>Genomic Encyclopedia of Type Strains, Phase IV (KMG-IV): sequencing the most valuable type-strain genomes for metagenomic binning, comparative biology and taxonomic classification.</title>
        <authorList>
            <person name="Goeker M."/>
        </authorList>
    </citation>
    <scope>NUCLEOTIDE SEQUENCE [LARGE SCALE GENOMIC DNA]</scope>
    <source>
        <strain evidence="2 3">DSM 21667</strain>
    </source>
</reference>
<evidence type="ECO:0000313" key="2">
    <source>
        <dbReference type="EMBL" id="TDR39667.1"/>
    </source>
</evidence>
<dbReference type="InterPro" id="IPR036388">
    <property type="entry name" value="WH-like_DNA-bd_sf"/>
</dbReference>
<comment type="caution">
    <text evidence="2">The sequence shown here is derived from an EMBL/GenBank/DDBJ whole genome shotgun (WGS) entry which is preliminary data.</text>
</comment>
<dbReference type="GO" id="GO:0003677">
    <property type="term" value="F:DNA binding"/>
    <property type="evidence" value="ECO:0007669"/>
    <property type="project" value="InterPro"/>
</dbReference>
<dbReference type="EMBL" id="SNZH01000015">
    <property type="protein sequence ID" value="TDR39667.1"/>
    <property type="molecule type" value="Genomic_DNA"/>
</dbReference>
<dbReference type="GO" id="GO:0006355">
    <property type="term" value="P:regulation of DNA-templated transcription"/>
    <property type="evidence" value="ECO:0007669"/>
    <property type="project" value="InterPro"/>
</dbReference>
<dbReference type="AlphaFoldDB" id="A0A4R6YPG0"/>
<keyword evidence="3" id="KW-1185">Reference proteome</keyword>
<dbReference type="InterPro" id="IPR000792">
    <property type="entry name" value="Tscrpt_reg_LuxR_C"/>
</dbReference>
<dbReference type="SMART" id="SM00421">
    <property type="entry name" value="HTH_LUXR"/>
    <property type="match status" value="1"/>
</dbReference>
<dbReference type="SUPFAM" id="SSF46894">
    <property type="entry name" value="C-terminal effector domain of the bipartite response regulators"/>
    <property type="match status" value="1"/>
</dbReference>
<evidence type="ECO:0000259" key="1">
    <source>
        <dbReference type="SMART" id="SM00421"/>
    </source>
</evidence>
<organism evidence="2 3">
    <name type="scientific">Tahibacter aquaticus</name>
    <dbReference type="NCBI Taxonomy" id="520092"/>
    <lineage>
        <taxon>Bacteria</taxon>
        <taxon>Pseudomonadati</taxon>
        <taxon>Pseudomonadota</taxon>
        <taxon>Gammaproteobacteria</taxon>
        <taxon>Lysobacterales</taxon>
        <taxon>Rhodanobacteraceae</taxon>
        <taxon>Tahibacter</taxon>
    </lineage>
</organism>
<accession>A0A4R6YPG0</accession>
<dbReference type="Gene3D" id="1.10.10.10">
    <property type="entry name" value="Winged helix-like DNA-binding domain superfamily/Winged helix DNA-binding domain"/>
    <property type="match status" value="1"/>
</dbReference>
<sequence>MDADLKLIGTLFEELAEPDWASAFLTGVCEATQSPAGALLQVDVASRRQTLPAYVGQGREMAVAFERKHAEGNPWRPTDEASGPPAGSVVVPDDALPLSALRRTAFWSDFLRPMQIDHGCGLIGFRSPEKVVSLTLLRSARRGVYDAEERAWLGRLAPHWVNACRLRNRLVPNERNESDATRALDALSTAAFFFDERGRCARWNAAADSLLIEGDLVRLRGGHLVAAHPGSGALFASTGATTVLRRRDGSVGGHAAAHRLPGHGALGRARAVVFVDSLTAMRPPLLRQALTALHGLTPREAELAERLATGSDLAETAAAMGVSTEGARTRLKVVFGKAGARNQAALVALVRSLYAVLGQNTSDT</sequence>
<dbReference type="InterPro" id="IPR016032">
    <property type="entry name" value="Sig_transdc_resp-reg_C-effctor"/>
</dbReference>
<proteinExistence type="predicted"/>
<protein>
    <submittedName>
        <fullName evidence="2">LuxR family transcriptional regulator</fullName>
    </submittedName>
</protein>
<evidence type="ECO:0000313" key="3">
    <source>
        <dbReference type="Proteomes" id="UP000295293"/>
    </source>
</evidence>
<dbReference type="Proteomes" id="UP000295293">
    <property type="component" value="Unassembled WGS sequence"/>
</dbReference>
<feature type="domain" description="HTH luxR-type" evidence="1">
    <location>
        <begin position="293"/>
        <end position="350"/>
    </location>
</feature>
<gene>
    <name evidence="2" type="ORF">DFR29_11555</name>
</gene>
<dbReference type="OrthoDB" id="5982989at2"/>
<name>A0A4R6YPG0_9GAMM</name>